<dbReference type="PANTHER" id="PTHR30294:SF29">
    <property type="entry name" value="MULTIDRUG ABC TRANSPORTER PERMEASE YBHS-RELATED"/>
    <property type="match status" value="1"/>
</dbReference>
<evidence type="ECO:0000313" key="8">
    <source>
        <dbReference type="EMBL" id="GFZ33085.1"/>
    </source>
</evidence>
<evidence type="ECO:0000256" key="3">
    <source>
        <dbReference type="ARBA" id="ARBA00022692"/>
    </source>
</evidence>
<keyword evidence="3 6" id="KW-0812">Transmembrane</keyword>
<evidence type="ECO:0000256" key="6">
    <source>
        <dbReference type="SAM" id="Phobius"/>
    </source>
</evidence>
<dbReference type="Proteomes" id="UP000663802">
    <property type="component" value="Unassembled WGS sequence"/>
</dbReference>
<reference evidence="8 9" key="1">
    <citation type="journal article" date="2021" name="Int. J. Syst. Evol. Microbiol.">
        <title>Clostridium zeae sp. nov., isolated from corn silage.</title>
        <authorList>
            <person name="Kobayashi H."/>
            <person name="Tanizawa Y."/>
            <person name="Yagura M."/>
            <person name="Sakamoto M."/>
            <person name="Ohkuma M."/>
            <person name="Tohno M."/>
        </authorList>
    </citation>
    <scope>NUCLEOTIDE SEQUENCE [LARGE SCALE GENOMIC DNA]</scope>
    <source>
        <strain evidence="8 9">CSC2</strain>
    </source>
</reference>
<comment type="subcellular location">
    <subcellularLocation>
        <location evidence="1">Cell membrane</location>
        <topology evidence="1">Multi-pass membrane protein</topology>
    </subcellularLocation>
</comment>
<sequence length="388" mass="43252">MQILMLIKNQLKLLFNNRIAIFAILAAPLLLTYLFSFSESNSKINLYIADSDKSVYSKQLINMLSKHNEINIVNLSESELEKKLDNNSISFGFVINKNFGDSLTSSKSLNMKTLENYETGDGALLEQIVLSEANTLKKVTLDSKIISQTLNLSNDSVSNELFKNVKNDVNISITDRTLKDDHGNHTSTISRLIGFLVMFLWFVVIQGFRTLIEEKNNNTFERILGTPTNYTKYLISKIAATYIFGLIVIVTILIAGKYLFKVNLITNLPVESIIFGAYLLALTGVVMIFVPFIKKQQSFTILGAILMALTGILGGCFFSIDEITSSAMQLISKFTPEAWAIKSINAAIFNNTSINTEFPSIIILTFVGISGLTISYLLLNLKIRAERA</sequence>
<evidence type="ECO:0000256" key="5">
    <source>
        <dbReference type="ARBA" id="ARBA00023136"/>
    </source>
</evidence>
<feature type="transmembrane region" description="Helical" evidence="6">
    <location>
        <begin position="358"/>
        <end position="379"/>
    </location>
</feature>
<dbReference type="Gene3D" id="3.40.1710.10">
    <property type="entry name" value="abc type-2 transporter like domain"/>
    <property type="match status" value="1"/>
</dbReference>
<feature type="transmembrane region" description="Helical" evidence="6">
    <location>
        <begin position="272"/>
        <end position="292"/>
    </location>
</feature>
<keyword evidence="4 6" id="KW-1133">Transmembrane helix</keyword>
<dbReference type="InterPro" id="IPR051449">
    <property type="entry name" value="ABC-2_transporter_component"/>
</dbReference>
<organism evidence="8 9">
    <name type="scientific">Clostridium zeae</name>
    <dbReference type="NCBI Taxonomy" id="2759022"/>
    <lineage>
        <taxon>Bacteria</taxon>
        <taxon>Bacillati</taxon>
        <taxon>Bacillota</taxon>
        <taxon>Clostridia</taxon>
        <taxon>Eubacteriales</taxon>
        <taxon>Clostridiaceae</taxon>
        <taxon>Clostridium</taxon>
    </lineage>
</organism>
<protein>
    <submittedName>
        <fullName evidence="8">Permease</fullName>
    </submittedName>
</protein>
<comment type="caution">
    <text evidence="8">The sequence shown here is derived from an EMBL/GenBank/DDBJ whole genome shotgun (WGS) entry which is preliminary data.</text>
</comment>
<dbReference type="RefSeq" id="WP_206871329.1">
    <property type="nucleotide sequence ID" value="NZ_BMBA01000004.1"/>
</dbReference>
<evidence type="ECO:0000259" key="7">
    <source>
        <dbReference type="Pfam" id="PF12698"/>
    </source>
</evidence>
<keyword evidence="5 6" id="KW-0472">Membrane</keyword>
<feature type="transmembrane region" description="Helical" evidence="6">
    <location>
        <begin position="233"/>
        <end position="260"/>
    </location>
</feature>
<keyword evidence="2" id="KW-1003">Cell membrane</keyword>
<evidence type="ECO:0000256" key="2">
    <source>
        <dbReference type="ARBA" id="ARBA00022475"/>
    </source>
</evidence>
<evidence type="ECO:0000256" key="4">
    <source>
        <dbReference type="ARBA" id="ARBA00022989"/>
    </source>
</evidence>
<dbReference type="EMBL" id="BMBA01000004">
    <property type="protein sequence ID" value="GFZ33085.1"/>
    <property type="molecule type" value="Genomic_DNA"/>
</dbReference>
<evidence type="ECO:0000313" key="9">
    <source>
        <dbReference type="Proteomes" id="UP000663802"/>
    </source>
</evidence>
<feature type="transmembrane region" description="Helical" evidence="6">
    <location>
        <begin position="192"/>
        <end position="212"/>
    </location>
</feature>
<name>A0ABQ1EE39_9CLOT</name>
<feature type="transmembrane region" description="Helical" evidence="6">
    <location>
        <begin position="299"/>
        <end position="320"/>
    </location>
</feature>
<feature type="domain" description="ABC-2 type transporter transmembrane" evidence="7">
    <location>
        <begin position="22"/>
        <end position="376"/>
    </location>
</feature>
<accession>A0ABQ1EE39</accession>
<dbReference type="InterPro" id="IPR013525">
    <property type="entry name" value="ABC2_TM"/>
</dbReference>
<gene>
    <name evidence="8" type="ORF">CSC2_36110</name>
</gene>
<dbReference type="PANTHER" id="PTHR30294">
    <property type="entry name" value="MEMBRANE COMPONENT OF ABC TRANSPORTER YHHJ-RELATED"/>
    <property type="match status" value="1"/>
</dbReference>
<proteinExistence type="predicted"/>
<dbReference type="Pfam" id="PF12698">
    <property type="entry name" value="ABC2_membrane_3"/>
    <property type="match status" value="1"/>
</dbReference>
<keyword evidence="9" id="KW-1185">Reference proteome</keyword>
<evidence type="ECO:0000256" key="1">
    <source>
        <dbReference type="ARBA" id="ARBA00004651"/>
    </source>
</evidence>